<feature type="compositionally biased region" description="Basic residues" evidence="1">
    <location>
        <begin position="79"/>
        <end position="92"/>
    </location>
</feature>
<dbReference type="EMBL" id="JANKHO010000134">
    <property type="protein sequence ID" value="KAJ3514652.1"/>
    <property type="molecule type" value="Genomic_DNA"/>
</dbReference>
<dbReference type="OrthoDB" id="10315826at2759"/>
<dbReference type="Proteomes" id="UP001148786">
    <property type="component" value="Unassembled WGS sequence"/>
</dbReference>
<dbReference type="AlphaFoldDB" id="A0A9W8MYX2"/>
<reference evidence="2" key="1">
    <citation type="submission" date="2022-07" db="EMBL/GenBank/DDBJ databases">
        <title>Genome Sequence of Agrocybe chaxingu.</title>
        <authorList>
            <person name="Buettner E."/>
        </authorList>
    </citation>
    <scope>NUCLEOTIDE SEQUENCE</scope>
    <source>
        <strain evidence="2">MP-N11</strain>
    </source>
</reference>
<gene>
    <name evidence="2" type="ORF">NLJ89_g2246</name>
</gene>
<keyword evidence="3" id="KW-1185">Reference proteome</keyword>
<sequence length="258" mass="29324">MKVDAPSLLPQHEQVVLPSEKATGIEIDVSRTTFEEAIQALGPPVPFNKYPAGHTRRTAPTSPPRPKSVPQTPIDSPPKKKKVITRKRKRSNLRKEATPPQLFPLHMYAANKHYYETRSLSKHVPLVPSPLNPIREVDGEAVSLVPWTAAILKQVRKWQRKTGGPHRTNWKHHDLRRFVLRGSEAHKQPTLVECPFLKTHGMPPMKPLDVFKSETQLEAALKGYRTAIKDMNVRLQLLGMPPMRFNSEDVKVKKFCNT</sequence>
<comment type="caution">
    <text evidence="2">The sequence shown here is derived from an EMBL/GenBank/DDBJ whole genome shotgun (WGS) entry which is preliminary data.</text>
</comment>
<feature type="region of interest" description="Disordered" evidence="1">
    <location>
        <begin position="42"/>
        <end position="99"/>
    </location>
</feature>
<evidence type="ECO:0000313" key="2">
    <source>
        <dbReference type="EMBL" id="KAJ3514652.1"/>
    </source>
</evidence>
<organism evidence="2 3">
    <name type="scientific">Agrocybe chaxingu</name>
    <dbReference type="NCBI Taxonomy" id="84603"/>
    <lineage>
        <taxon>Eukaryota</taxon>
        <taxon>Fungi</taxon>
        <taxon>Dikarya</taxon>
        <taxon>Basidiomycota</taxon>
        <taxon>Agaricomycotina</taxon>
        <taxon>Agaricomycetes</taxon>
        <taxon>Agaricomycetidae</taxon>
        <taxon>Agaricales</taxon>
        <taxon>Agaricineae</taxon>
        <taxon>Strophariaceae</taxon>
        <taxon>Agrocybe</taxon>
    </lineage>
</organism>
<evidence type="ECO:0000256" key="1">
    <source>
        <dbReference type="SAM" id="MobiDB-lite"/>
    </source>
</evidence>
<proteinExistence type="predicted"/>
<evidence type="ECO:0000313" key="3">
    <source>
        <dbReference type="Proteomes" id="UP001148786"/>
    </source>
</evidence>
<protein>
    <submittedName>
        <fullName evidence="2">Uncharacterized protein</fullName>
    </submittedName>
</protein>
<name>A0A9W8MYX2_9AGAR</name>
<accession>A0A9W8MYX2</accession>